<dbReference type="RefSeq" id="WP_135089965.1">
    <property type="nucleotide sequence ID" value="NZ_SPDV01000057.1"/>
</dbReference>
<dbReference type="Proteomes" id="UP000298213">
    <property type="component" value="Unassembled WGS sequence"/>
</dbReference>
<evidence type="ECO:0000313" key="3">
    <source>
        <dbReference type="Proteomes" id="UP000298213"/>
    </source>
</evidence>
<feature type="compositionally biased region" description="Basic and acidic residues" evidence="1">
    <location>
        <begin position="100"/>
        <end position="109"/>
    </location>
</feature>
<accession>A0A4Y8ZL41</accession>
<evidence type="ECO:0000313" key="2">
    <source>
        <dbReference type="EMBL" id="TFI56723.1"/>
    </source>
</evidence>
<gene>
    <name evidence="2" type="ORF">E2493_18775</name>
</gene>
<feature type="compositionally biased region" description="Basic and acidic residues" evidence="1">
    <location>
        <begin position="38"/>
        <end position="60"/>
    </location>
</feature>
<feature type="compositionally biased region" description="Basic and acidic residues" evidence="1">
    <location>
        <begin position="79"/>
        <end position="91"/>
    </location>
</feature>
<comment type="caution">
    <text evidence="2">The sequence shown here is derived from an EMBL/GenBank/DDBJ whole genome shotgun (WGS) entry which is preliminary data.</text>
</comment>
<keyword evidence="3" id="KW-1185">Reference proteome</keyword>
<dbReference type="EMBL" id="SPDV01000057">
    <property type="protein sequence ID" value="TFI56723.1"/>
    <property type="molecule type" value="Genomic_DNA"/>
</dbReference>
<dbReference type="AlphaFoldDB" id="A0A4Y8ZL41"/>
<feature type="region of interest" description="Disordered" evidence="1">
    <location>
        <begin position="24"/>
        <end position="109"/>
    </location>
</feature>
<reference evidence="2 3" key="1">
    <citation type="submission" date="2019-03" db="EMBL/GenBank/DDBJ databases">
        <title>Genome sequence of Sphingomonas sp. 17J27-24.</title>
        <authorList>
            <person name="Kim M."/>
            <person name="Maeng S."/>
            <person name="Sathiyaraj S."/>
        </authorList>
    </citation>
    <scope>NUCLEOTIDE SEQUENCE [LARGE SCALE GENOMIC DNA]</scope>
    <source>
        <strain evidence="2 3">17J27-24</strain>
    </source>
</reference>
<sequence>MLSLSLLAVGAPAEAMQRDERWGAVGPGELRSPKQARRAGERMLERAQADRAVPERDARRGAARSSADAQAKCLAAVQKRLEQGRDEAARKRMERCRRRADREIAAHSS</sequence>
<proteinExistence type="predicted"/>
<organism evidence="2 3">
    <name type="scientific">Sphingomonas parva</name>
    <dbReference type="NCBI Taxonomy" id="2555898"/>
    <lineage>
        <taxon>Bacteria</taxon>
        <taxon>Pseudomonadati</taxon>
        <taxon>Pseudomonadota</taxon>
        <taxon>Alphaproteobacteria</taxon>
        <taxon>Sphingomonadales</taxon>
        <taxon>Sphingomonadaceae</taxon>
        <taxon>Sphingomonas</taxon>
    </lineage>
</organism>
<name>A0A4Y8ZL41_9SPHN</name>
<protein>
    <submittedName>
        <fullName evidence="2">Uncharacterized protein</fullName>
    </submittedName>
</protein>
<evidence type="ECO:0000256" key="1">
    <source>
        <dbReference type="SAM" id="MobiDB-lite"/>
    </source>
</evidence>